<comment type="caution">
    <text evidence="2">The sequence shown here is derived from an EMBL/GenBank/DDBJ whole genome shotgun (WGS) entry which is preliminary data.</text>
</comment>
<accession>A0A8T3VPT3</accession>
<protein>
    <submittedName>
        <fullName evidence="2">Uncharacterized protein</fullName>
    </submittedName>
</protein>
<name>A0A8T3VPT3_METOL</name>
<feature type="compositionally biased region" description="Low complexity" evidence="1">
    <location>
        <begin position="93"/>
        <end position="113"/>
    </location>
</feature>
<evidence type="ECO:0000313" key="2">
    <source>
        <dbReference type="EMBL" id="MBE6512737.1"/>
    </source>
</evidence>
<feature type="region of interest" description="Disordered" evidence="1">
    <location>
        <begin position="71"/>
        <end position="135"/>
    </location>
</feature>
<proteinExistence type="predicted"/>
<sequence>MKVDRKAKFCIFLLIAILALGLSNFAAAFTGDFVSSSFPGINDTDKMIALDNDNFVPATINAVYEPKKVVEVNETDNETDSDSTIEDDDSDNSENQHNQNTNNNQNSNANDNENGGGDNSDSKPSSGSTETDDDE</sequence>
<feature type="compositionally biased region" description="Acidic residues" evidence="1">
    <location>
        <begin position="73"/>
        <end position="92"/>
    </location>
</feature>
<organism evidence="2 3">
    <name type="scientific">Methanobrevibacter olleyae</name>
    <dbReference type="NCBI Taxonomy" id="294671"/>
    <lineage>
        <taxon>Archaea</taxon>
        <taxon>Methanobacteriati</taxon>
        <taxon>Methanobacteriota</taxon>
        <taxon>Methanomada group</taxon>
        <taxon>Methanobacteria</taxon>
        <taxon>Methanobacteriales</taxon>
        <taxon>Methanobacteriaceae</taxon>
        <taxon>Methanobrevibacter</taxon>
    </lineage>
</organism>
<gene>
    <name evidence="2" type="ORF">E7Z75_06315</name>
</gene>
<dbReference type="Proteomes" id="UP000732619">
    <property type="component" value="Unassembled WGS sequence"/>
</dbReference>
<evidence type="ECO:0000313" key="3">
    <source>
        <dbReference type="Proteomes" id="UP000732619"/>
    </source>
</evidence>
<reference evidence="2" key="1">
    <citation type="submission" date="2019-04" db="EMBL/GenBank/DDBJ databases">
        <title>Evolution of Biomass-Degrading Anaerobic Consortia Revealed by Metagenomics.</title>
        <authorList>
            <person name="Peng X."/>
        </authorList>
    </citation>
    <scope>NUCLEOTIDE SEQUENCE</scope>
    <source>
        <strain evidence="2">SIG14</strain>
    </source>
</reference>
<dbReference type="EMBL" id="SUTG01000028">
    <property type="protein sequence ID" value="MBE6512737.1"/>
    <property type="molecule type" value="Genomic_DNA"/>
</dbReference>
<dbReference type="AlphaFoldDB" id="A0A8T3VPT3"/>
<evidence type="ECO:0000256" key="1">
    <source>
        <dbReference type="SAM" id="MobiDB-lite"/>
    </source>
</evidence>